<protein>
    <submittedName>
        <fullName evidence="2">DUF2252 domain-containing protein</fullName>
    </submittedName>
</protein>
<dbReference type="EMBL" id="SDWW01000054">
    <property type="protein sequence ID" value="RYV49747.1"/>
    <property type="molecule type" value="Genomic_DNA"/>
</dbReference>
<comment type="caution">
    <text evidence="2">The sequence shown here is derived from an EMBL/GenBank/DDBJ whole genome shotgun (WGS) entry which is preliminary data.</text>
</comment>
<organism evidence="2 3">
    <name type="scientific">Pengzhenrongella frigida</name>
    <dbReference type="NCBI Taxonomy" id="1259133"/>
    <lineage>
        <taxon>Bacteria</taxon>
        <taxon>Bacillati</taxon>
        <taxon>Actinomycetota</taxon>
        <taxon>Actinomycetes</taxon>
        <taxon>Micrococcales</taxon>
        <taxon>Pengzhenrongella</taxon>
    </lineage>
</organism>
<gene>
    <name evidence="2" type="ORF">EUA98_17055</name>
</gene>
<keyword evidence="3" id="KW-1185">Reference proteome</keyword>
<dbReference type="PANTHER" id="PTHR39441:SF1">
    <property type="entry name" value="DUF2252 DOMAIN-CONTAINING PROTEIN"/>
    <property type="match status" value="1"/>
</dbReference>
<evidence type="ECO:0000313" key="2">
    <source>
        <dbReference type="EMBL" id="RYV49747.1"/>
    </source>
</evidence>
<feature type="compositionally biased region" description="Basic residues" evidence="1">
    <location>
        <begin position="19"/>
        <end position="30"/>
    </location>
</feature>
<dbReference type="Pfam" id="PF10009">
    <property type="entry name" value="DUF2252"/>
    <property type="match status" value="1"/>
</dbReference>
<accession>A0A4Q5MZU3</accession>
<evidence type="ECO:0000256" key="1">
    <source>
        <dbReference type="SAM" id="MobiDB-lite"/>
    </source>
</evidence>
<dbReference type="PANTHER" id="PTHR39441">
    <property type="entry name" value="DUF2252 DOMAIN-CONTAINING PROTEIN"/>
    <property type="match status" value="1"/>
</dbReference>
<reference evidence="2 3" key="1">
    <citation type="submission" date="2019-01" db="EMBL/GenBank/DDBJ databases">
        <title>Novel species of Cellulomonas.</title>
        <authorList>
            <person name="Liu Q."/>
            <person name="Xin Y.-H."/>
        </authorList>
    </citation>
    <scope>NUCLEOTIDE SEQUENCE [LARGE SCALE GENOMIC DNA]</scope>
    <source>
        <strain evidence="2 3">HLT2-17</strain>
    </source>
</reference>
<dbReference type="AlphaFoldDB" id="A0A4Q5MZU3"/>
<sequence length="489" mass="53742">MSHSAEVAVPVEVGDHEARRVRRPARRPHSSRAERVAHGKATRAAVPLESHALLSSSDLRPDPVELLARQAASRVPELVPIRYGRMLVSPFTFYRGAALVMASDLGGTPHSGLSAQLCGDAHLSNFGVFASPERHLVFDANDFDETLPGPFEWDVKRLAASLEIAGRDNGFKRKERRAVVLAAARGYREAMRTFATQTNLEVWYAHLDLDQELPAILAQLKPARAKLTEQAMAKARTRDSMQAFNKLAKVEDGRGRIISDPPLIVPVTELFSDEGATELFGQLRTLLRSYRRSLQSDRRHLLEEFTLVDMARKVVGVGSVGTRAWILLMEGVDQADPMFLQAKEAQASVLEDFAGTSLYANHGARVVAGQHLMQASSDIFLGWQRTKGIDGVERDYYIRQLRDWKGALPPEEMIPGGMAIYGRLCGWTLARAHARSGDRLAIAAYLGGKDTFDQAIADFATAYADLNEKDHAALQAAADAGRITVQTGL</sequence>
<name>A0A4Q5MZU3_9MICO</name>
<proteinExistence type="predicted"/>
<evidence type="ECO:0000313" key="3">
    <source>
        <dbReference type="Proteomes" id="UP000293764"/>
    </source>
</evidence>
<dbReference type="Proteomes" id="UP000293764">
    <property type="component" value="Unassembled WGS sequence"/>
</dbReference>
<feature type="region of interest" description="Disordered" evidence="1">
    <location>
        <begin position="1"/>
        <end position="41"/>
    </location>
</feature>
<dbReference type="OrthoDB" id="1491115at2"/>
<dbReference type="InterPro" id="IPR018721">
    <property type="entry name" value="DUF2252"/>
</dbReference>